<sequence length="71" mass="8053">MERIDEMAGRVPAISFCEGGILSFLTFMVGNGWWYAVISFWWLFNVYDGMPVISFKGSFSVYDGMPVISLL</sequence>
<dbReference type="AlphaFoldDB" id="A0A2T7BG92"/>
<evidence type="ECO:0000313" key="2">
    <source>
        <dbReference type="EMBL" id="PUZ25301.1"/>
    </source>
</evidence>
<keyword evidence="1" id="KW-0472">Membrane</keyword>
<accession>A0A2T7BG92</accession>
<keyword evidence="1" id="KW-0812">Transmembrane</keyword>
<keyword evidence="3" id="KW-1185">Reference proteome</keyword>
<evidence type="ECO:0000256" key="1">
    <source>
        <dbReference type="SAM" id="Phobius"/>
    </source>
</evidence>
<organism evidence="2 3">
    <name type="scientific">Chitinophaga parva</name>
    <dbReference type="NCBI Taxonomy" id="2169414"/>
    <lineage>
        <taxon>Bacteria</taxon>
        <taxon>Pseudomonadati</taxon>
        <taxon>Bacteroidota</taxon>
        <taxon>Chitinophagia</taxon>
        <taxon>Chitinophagales</taxon>
        <taxon>Chitinophagaceae</taxon>
        <taxon>Chitinophaga</taxon>
    </lineage>
</organism>
<comment type="caution">
    <text evidence="2">The sequence shown here is derived from an EMBL/GenBank/DDBJ whole genome shotgun (WGS) entry which is preliminary data.</text>
</comment>
<name>A0A2T7BG92_9BACT</name>
<dbReference type="EMBL" id="QCYK01000002">
    <property type="protein sequence ID" value="PUZ25301.1"/>
    <property type="molecule type" value="Genomic_DNA"/>
</dbReference>
<feature type="transmembrane region" description="Helical" evidence="1">
    <location>
        <begin position="21"/>
        <end position="44"/>
    </location>
</feature>
<dbReference type="Proteomes" id="UP000244450">
    <property type="component" value="Unassembled WGS sequence"/>
</dbReference>
<gene>
    <name evidence="2" type="ORF">DCC81_13420</name>
</gene>
<reference evidence="2 3" key="1">
    <citation type="submission" date="2018-04" db="EMBL/GenBank/DDBJ databases">
        <title>Chitinophaga fuyangensis sp. nov., isolated from soil in a chemical factory.</title>
        <authorList>
            <person name="Chen K."/>
        </authorList>
    </citation>
    <scope>NUCLEOTIDE SEQUENCE [LARGE SCALE GENOMIC DNA]</scope>
    <source>
        <strain evidence="2 3">LY-1</strain>
    </source>
</reference>
<keyword evidence="1" id="KW-1133">Transmembrane helix</keyword>
<protein>
    <submittedName>
        <fullName evidence="2">Uncharacterized protein</fullName>
    </submittedName>
</protein>
<proteinExistence type="predicted"/>
<dbReference type="RefSeq" id="WP_108687139.1">
    <property type="nucleotide sequence ID" value="NZ_QCYK01000002.1"/>
</dbReference>
<evidence type="ECO:0000313" key="3">
    <source>
        <dbReference type="Proteomes" id="UP000244450"/>
    </source>
</evidence>